<dbReference type="GO" id="GO:0005484">
    <property type="term" value="F:SNAP receptor activity"/>
    <property type="evidence" value="ECO:0007669"/>
    <property type="project" value="InterPro"/>
</dbReference>
<dbReference type="Gene3D" id="1.20.5.110">
    <property type="match status" value="1"/>
</dbReference>
<dbReference type="PANTHER" id="PTHR19305:SF35">
    <property type="entry name" value="SYNTAXIN-72"/>
    <property type="match status" value="1"/>
</dbReference>
<sequence>MASSSDIILRSGSLLKKYSHYLPEEKHGTAPASKDADSYTQMLYGMNNQLEDLMERAEEAKKEKNRAAIATANAEIRRGKNYLREELPKLRKLMSKKSKGVTDEMRAEREQEVADFEYKIECVPDGVTKAPPPPPPRLSEGGGGAARHVTLDMASMAENPTFNMEHTEESRAFNKEFEKSKKIQDEGLDEISKGLRVLKNLGGEMDEEIKRQEPIMDTIDTKMDTVTAEMRTANGRLKSIITSMRSTRHFCIDVTLIFIILGVALYLANSFG</sequence>
<name>C1MLY9_MICPC</name>
<reference evidence="7 8" key="1">
    <citation type="journal article" date="2009" name="Science">
        <title>Green evolution and dynamic adaptations revealed by genomes of the marine picoeukaryotes Micromonas.</title>
        <authorList>
            <person name="Worden A.Z."/>
            <person name="Lee J.H."/>
            <person name="Mock T."/>
            <person name="Rouze P."/>
            <person name="Simmons M.P."/>
            <person name="Aerts A.L."/>
            <person name="Allen A.E."/>
            <person name="Cuvelier M.L."/>
            <person name="Derelle E."/>
            <person name="Everett M.V."/>
            <person name="Foulon E."/>
            <person name="Grimwood J."/>
            <person name="Gundlach H."/>
            <person name="Henrissat B."/>
            <person name="Napoli C."/>
            <person name="McDonald S.M."/>
            <person name="Parker M.S."/>
            <person name="Rombauts S."/>
            <person name="Salamov A."/>
            <person name="Von Dassow P."/>
            <person name="Badger J.H."/>
            <person name="Coutinho P.M."/>
            <person name="Demir E."/>
            <person name="Dubchak I."/>
            <person name="Gentemann C."/>
            <person name="Eikrem W."/>
            <person name="Gready J.E."/>
            <person name="John U."/>
            <person name="Lanier W."/>
            <person name="Lindquist E.A."/>
            <person name="Lucas S."/>
            <person name="Mayer K.F."/>
            <person name="Moreau H."/>
            <person name="Not F."/>
            <person name="Otillar R."/>
            <person name="Panaud O."/>
            <person name="Pangilinan J."/>
            <person name="Paulsen I."/>
            <person name="Piegu B."/>
            <person name="Poliakov A."/>
            <person name="Robbens S."/>
            <person name="Schmutz J."/>
            <person name="Toulza E."/>
            <person name="Wyss T."/>
            <person name="Zelensky A."/>
            <person name="Zhou K."/>
            <person name="Armbrust E.V."/>
            <person name="Bhattacharya D."/>
            <person name="Goodenough U.W."/>
            <person name="Van de Peer Y."/>
            <person name="Grigoriev I.V."/>
        </authorList>
    </citation>
    <scope>NUCLEOTIDE SEQUENCE [LARGE SCALE GENOMIC DNA]</scope>
    <source>
        <strain evidence="7 8">CCMP1545</strain>
    </source>
</reference>
<dbReference type="Proteomes" id="UP000001876">
    <property type="component" value="Unassembled WGS sequence"/>
</dbReference>
<comment type="similarity">
    <text evidence="1">Belongs to the syntaxin family.</text>
</comment>
<keyword evidence="2" id="KW-0653">Protein transport</keyword>
<dbReference type="OrthoDB" id="29755at2759"/>
<keyword evidence="5" id="KW-0812">Transmembrane</keyword>
<keyword evidence="3" id="KW-0175">Coiled coil</keyword>
<keyword evidence="5" id="KW-0472">Membrane</keyword>
<dbReference type="CDD" id="cd15841">
    <property type="entry name" value="SNARE_Qc"/>
    <property type="match status" value="1"/>
</dbReference>
<dbReference type="PANTHER" id="PTHR19305">
    <property type="entry name" value="SYNAPTOSOMAL ASSOCIATED PROTEIN"/>
    <property type="match status" value="1"/>
</dbReference>
<evidence type="ECO:0000256" key="4">
    <source>
        <dbReference type="SAM" id="MobiDB-lite"/>
    </source>
</evidence>
<dbReference type="GO" id="GO:0006886">
    <property type="term" value="P:intracellular protein transport"/>
    <property type="evidence" value="ECO:0007669"/>
    <property type="project" value="InterPro"/>
</dbReference>
<gene>
    <name evidence="7" type="ORF">MICPUCDRAFT_46719</name>
</gene>
<dbReference type="Pfam" id="PF05739">
    <property type="entry name" value="SNARE"/>
    <property type="match status" value="1"/>
</dbReference>
<feature type="coiled-coil region" evidence="3">
    <location>
        <begin position="43"/>
        <end position="77"/>
    </location>
</feature>
<dbReference type="eggNOG" id="ENOG502QS7N">
    <property type="taxonomic scope" value="Eukaryota"/>
</dbReference>
<evidence type="ECO:0000259" key="6">
    <source>
        <dbReference type="PROSITE" id="PS50192"/>
    </source>
</evidence>
<dbReference type="GO" id="GO:0005886">
    <property type="term" value="C:plasma membrane"/>
    <property type="evidence" value="ECO:0007669"/>
    <property type="project" value="TreeGrafter"/>
</dbReference>
<dbReference type="AlphaFoldDB" id="C1MLY9"/>
<evidence type="ECO:0000313" key="8">
    <source>
        <dbReference type="Proteomes" id="UP000001876"/>
    </source>
</evidence>
<evidence type="ECO:0000256" key="1">
    <source>
        <dbReference type="ARBA" id="ARBA00009063"/>
    </source>
</evidence>
<dbReference type="OMA" id="KYDADKH"/>
<dbReference type="InterPro" id="IPR006012">
    <property type="entry name" value="Syntaxin/epimorphin_CS"/>
</dbReference>
<dbReference type="RefSeq" id="XP_003056847.1">
    <property type="nucleotide sequence ID" value="XM_003056801.1"/>
</dbReference>
<dbReference type="InterPro" id="IPR000727">
    <property type="entry name" value="T_SNARE_dom"/>
</dbReference>
<dbReference type="KEGG" id="mpp:MICPUCDRAFT_46719"/>
<keyword evidence="8" id="KW-1185">Reference proteome</keyword>
<feature type="region of interest" description="Disordered" evidence="4">
    <location>
        <begin position="124"/>
        <end position="144"/>
    </location>
</feature>
<feature type="transmembrane region" description="Helical" evidence="5">
    <location>
        <begin position="250"/>
        <end position="268"/>
    </location>
</feature>
<dbReference type="SUPFAM" id="SSF58038">
    <property type="entry name" value="SNARE fusion complex"/>
    <property type="match status" value="1"/>
</dbReference>
<dbReference type="PROSITE" id="PS50192">
    <property type="entry name" value="T_SNARE"/>
    <property type="match status" value="1"/>
</dbReference>
<evidence type="ECO:0000313" key="7">
    <source>
        <dbReference type="EMBL" id="EEH58492.1"/>
    </source>
</evidence>
<evidence type="ECO:0000256" key="2">
    <source>
        <dbReference type="ARBA" id="ARBA00022927"/>
    </source>
</evidence>
<evidence type="ECO:0000256" key="3">
    <source>
        <dbReference type="SAM" id="Coils"/>
    </source>
</evidence>
<organism evidence="8">
    <name type="scientific">Micromonas pusilla (strain CCMP1545)</name>
    <name type="common">Picoplanktonic green alga</name>
    <dbReference type="NCBI Taxonomy" id="564608"/>
    <lineage>
        <taxon>Eukaryota</taxon>
        <taxon>Viridiplantae</taxon>
        <taxon>Chlorophyta</taxon>
        <taxon>Mamiellophyceae</taxon>
        <taxon>Mamiellales</taxon>
        <taxon>Mamiellaceae</taxon>
        <taxon>Micromonas</taxon>
    </lineage>
</organism>
<dbReference type="STRING" id="564608.C1MLY9"/>
<evidence type="ECO:0000256" key="5">
    <source>
        <dbReference type="SAM" id="Phobius"/>
    </source>
</evidence>
<keyword evidence="5" id="KW-1133">Transmembrane helix</keyword>
<dbReference type="EMBL" id="GG663737">
    <property type="protein sequence ID" value="EEH58492.1"/>
    <property type="molecule type" value="Genomic_DNA"/>
</dbReference>
<proteinExistence type="inferred from homology"/>
<dbReference type="SMART" id="SM00397">
    <property type="entry name" value="t_SNARE"/>
    <property type="match status" value="1"/>
</dbReference>
<protein>
    <submittedName>
        <fullName evidence="7">Predicted protein</fullName>
    </submittedName>
</protein>
<keyword evidence="2" id="KW-0813">Transport</keyword>
<dbReference type="GeneID" id="9682286"/>
<dbReference type="PROSITE" id="PS00914">
    <property type="entry name" value="SYNTAXIN"/>
    <property type="match status" value="1"/>
</dbReference>
<feature type="domain" description="T-SNARE coiled-coil homology" evidence="6">
    <location>
        <begin position="178"/>
        <end position="240"/>
    </location>
</feature>
<accession>C1MLY9</accession>